<keyword evidence="2" id="KW-1185">Reference proteome</keyword>
<reference evidence="1" key="1">
    <citation type="submission" date="2020-12" db="EMBL/GenBank/DDBJ databases">
        <title>Ramlibacter sp. nov., isolated from a freshwater alga, Cryptomonas.</title>
        <authorList>
            <person name="Kim H.M."/>
            <person name="Jeon C.O."/>
        </authorList>
    </citation>
    <scope>NUCLEOTIDE SEQUENCE</scope>
    <source>
        <strain evidence="1">CrO1</strain>
    </source>
</reference>
<dbReference type="Proteomes" id="UP000617041">
    <property type="component" value="Unassembled WGS sequence"/>
</dbReference>
<organism evidence="1 2">
    <name type="scientific">Ramlibacter algicola</name>
    <dbReference type="NCBI Taxonomy" id="2795217"/>
    <lineage>
        <taxon>Bacteria</taxon>
        <taxon>Pseudomonadati</taxon>
        <taxon>Pseudomonadota</taxon>
        <taxon>Betaproteobacteria</taxon>
        <taxon>Burkholderiales</taxon>
        <taxon>Comamonadaceae</taxon>
        <taxon>Ramlibacter</taxon>
    </lineage>
</organism>
<dbReference type="EMBL" id="JAEDAO010000001">
    <property type="protein sequence ID" value="MBK0391158.1"/>
    <property type="molecule type" value="Genomic_DNA"/>
</dbReference>
<proteinExistence type="predicted"/>
<comment type="caution">
    <text evidence="1">The sequence shown here is derived from an EMBL/GenBank/DDBJ whole genome shotgun (WGS) entry which is preliminary data.</text>
</comment>
<dbReference type="RefSeq" id="WP_200785999.1">
    <property type="nucleotide sequence ID" value="NZ_JAEDAO010000001.1"/>
</dbReference>
<name>A0A934PXW9_9BURK</name>
<sequence length="136" mass="15400">MKHFSLSSGMTTMRGVFYPRGHIVLMFPTEQDCELASRLLVADGVSEDDLSCATPQEFEREIRDFCNERSDLLLPSIGTESDTALHLRQLAHAGHHALIIHANAKLTSQHVVDLLKDTHCSYGQRYRFLVIEDLVY</sequence>
<evidence type="ECO:0000313" key="1">
    <source>
        <dbReference type="EMBL" id="MBK0391158.1"/>
    </source>
</evidence>
<accession>A0A934PXW9</accession>
<dbReference type="AlphaFoldDB" id="A0A934PXW9"/>
<gene>
    <name evidence="1" type="ORF">I8E28_01020</name>
</gene>
<protein>
    <submittedName>
        <fullName evidence="1">Uncharacterized protein</fullName>
    </submittedName>
</protein>
<evidence type="ECO:0000313" key="2">
    <source>
        <dbReference type="Proteomes" id="UP000617041"/>
    </source>
</evidence>